<dbReference type="EMBL" id="VUOB01000002">
    <property type="protein sequence ID" value="KAA2266582.1"/>
    <property type="molecule type" value="Genomic_DNA"/>
</dbReference>
<evidence type="ECO:0000256" key="2">
    <source>
        <dbReference type="SAM" id="Phobius"/>
    </source>
</evidence>
<organism evidence="4 5">
    <name type="scientific">Solihabitans fulvus</name>
    <dbReference type="NCBI Taxonomy" id="1892852"/>
    <lineage>
        <taxon>Bacteria</taxon>
        <taxon>Bacillati</taxon>
        <taxon>Actinomycetota</taxon>
        <taxon>Actinomycetes</taxon>
        <taxon>Pseudonocardiales</taxon>
        <taxon>Pseudonocardiaceae</taxon>
        <taxon>Solihabitans</taxon>
    </lineage>
</organism>
<reference evidence="4 5" key="1">
    <citation type="submission" date="2019-09" db="EMBL/GenBank/DDBJ databases">
        <title>Goodfellowia gen. nov., a new genus of the Pseudonocardineae related to Actinoalloteichus, containing Goodfellowia coeruleoviolacea gen. nov., comb. nov. gen. nov., comb. nov.</title>
        <authorList>
            <person name="Labeda D."/>
        </authorList>
    </citation>
    <scope>NUCLEOTIDE SEQUENCE [LARGE SCALE GENOMIC DNA]</scope>
    <source>
        <strain evidence="4 5">AN110305</strain>
    </source>
</reference>
<keyword evidence="2" id="KW-0472">Membrane</keyword>
<gene>
    <name evidence="4" type="ORF">F0L68_02265</name>
</gene>
<evidence type="ECO:0000256" key="1">
    <source>
        <dbReference type="SAM" id="MobiDB-lite"/>
    </source>
</evidence>
<evidence type="ECO:0000259" key="3">
    <source>
        <dbReference type="Pfam" id="PF14230"/>
    </source>
</evidence>
<dbReference type="RefSeq" id="WP_149847689.1">
    <property type="nucleotide sequence ID" value="NZ_VUOB01000002.1"/>
</dbReference>
<sequence>MTSPYGPSGGNDPQQWGQQPQPYGGGYTPGTPSGGFPNQGGYPQQGAQPGYGQPDPAQQGGYGQQPGQPQFPGQYGQQPGQYGQPQPTQQFPGQYGQQPGYPGAPQQPKKKSGATMWIVIAVVVVLLGVFAVLAFVAPGFMNKKVFDNAAVQTGVVSILKDNYKIADVSGAKCPAGQEVKKGATFNCTATIGGKDKTVAITVKTDDGEYEVGQPQG</sequence>
<proteinExistence type="predicted"/>
<feature type="domain" description="DUF4333" evidence="3">
    <location>
        <begin position="131"/>
        <end position="207"/>
    </location>
</feature>
<protein>
    <submittedName>
        <fullName evidence="4">DUF4333 domain-containing protein</fullName>
    </submittedName>
</protein>
<dbReference type="AlphaFoldDB" id="A0A5B2XUH0"/>
<dbReference type="InterPro" id="IPR025637">
    <property type="entry name" value="DUF4333"/>
</dbReference>
<evidence type="ECO:0000313" key="5">
    <source>
        <dbReference type="Proteomes" id="UP000323454"/>
    </source>
</evidence>
<feature type="compositionally biased region" description="Low complexity" evidence="1">
    <location>
        <begin position="29"/>
        <end position="107"/>
    </location>
</feature>
<dbReference type="Proteomes" id="UP000323454">
    <property type="component" value="Unassembled WGS sequence"/>
</dbReference>
<reference evidence="4 5" key="2">
    <citation type="submission" date="2019-09" db="EMBL/GenBank/DDBJ databases">
        <authorList>
            <person name="Jin C."/>
        </authorList>
    </citation>
    <scope>NUCLEOTIDE SEQUENCE [LARGE SCALE GENOMIC DNA]</scope>
    <source>
        <strain evidence="4 5">AN110305</strain>
    </source>
</reference>
<accession>A0A5B2XUH0</accession>
<keyword evidence="5" id="KW-1185">Reference proteome</keyword>
<comment type="caution">
    <text evidence="4">The sequence shown here is derived from an EMBL/GenBank/DDBJ whole genome shotgun (WGS) entry which is preliminary data.</text>
</comment>
<evidence type="ECO:0000313" key="4">
    <source>
        <dbReference type="EMBL" id="KAA2266582.1"/>
    </source>
</evidence>
<feature type="transmembrane region" description="Helical" evidence="2">
    <location>
        <begin position="114"/>
        <end position="136"/>
    </location>
</feature>
<name>A0A5B2XUH0_9PSEU</name>
<keyword evidence="2" id="KW-1133">Transmembrane helix</keyword>
<dbReference type="OrthoDB" id="3405072at2"/>
<feature type="compositionally biased region" description="Low complexity" evidence="1">
    <location>
        <begin position="10"/>
        <end position="22"/>
    </location>
</feature>
<dbReference type="Pfam" id="PF14230">
    <property type="entry name" value="DUF4333"/>
    <property type="match status" value="1"/>
</dbReference>
<feature type="region of interest" description="Disordered" evidence="1">
    <location>
        <begin position="1"/>
        <end position="109"/>
    </location>
</feature>
<keyword evidence="2" id="KW-0812">Transmembrane</keyword>